<protein>
    <submittedName>
        <fullName evidence="1">Uncharacterized protein</fullName>
    </submittedName>
</protein>
<dbReference type="EMBL" id="JABFAC010000009">
    <property type="protein sequence ID" value="MBA0622408.1"/>
    <property type="molecule type" value="Genomic_DNA"/>
</dbReference>
<organism evidence="1 2">
    <name type="scientific">Gossypium davidsonii</name>
    <name type="common">Davidson's cotton</name>
    <name type="synonym">Gossypium klotzschianum subsp. davidsonii</name>
    <dbReference type="NCBI Taxonomy" id="34287"/>
    <lineage>
        <taxon>Eukaryota</taxon>
        <taxon>Viridiplantae</taxon>
        <taxon>Streptophyta</taxon>
        <taxon>Embryophyta</taxon>
        <taxon>Tracheophyta</taxon>
        <taxon>Spermatophyta</taxon>
        <taxon>Magnoliopsida</taxon>
        <taxon>eudicotyledons</taxon>
        <taxon>Gunneridae</taxon>
        <taxon>Pentapetalae</taxon>
        <taxon>rosids</taxon>
        <taxon>malvids</taxon>
        <taxon>Malvales</taxon>
        <taxon>Malvaceae</taxon>
        <taxon>Malvoideae</taxon>
        <taxon>Gossypium</taxon>
    </lineage>
</organism>
<evidence type="ECO:0000313" key="1">
    <source>
        <dbReference type="EMBL" id="MBA0622408.1"/>
    </source>
</evidence>
<feature type="non-terminal residue" evidence="1">
    <location>
        <position position="1"/>
    </location>
</feature>
<accession>A0A7J8S8H6</accession>
<sequence>AILGVLDFHQDAWFQREDRTRSGSLIGSDRKFMDSYFLQAKTMCFIVSFKLANRSKLLLAMVVYKLEGFCSL</sequence>
<keyword evidence="2" id="KW-1185">Reference proteome</keyword>
<proteinExistence type="predicted"/>
<comment type="caution">
    <text evidence="1">The sequence shown here is derived from an EMBL/GenBank/DDBJ whole genome shotgun (WGS) entry which is preliminary data.</text>
</comment>
<dbReference type="Proteomes" id="UP000593561">
    <property type="component" value="Unassembled WGS sequence"/>
</dbReference>
<evidence type="ECO:0000313" key="2">
    <source>
        <dbReference type="Proteomes" id="UP000593561"/>
    </source>
</evidence>
<dbReference type="AlphaFoldDB" id="A0A7J8S8H6"/>
<gene>
    <name evidence="1" type="ORF">Godav_007957</name>
</gene>
<reference evidence="1 2" key="1">
    <citation type="journal article" date="2019" name="Genome Biol. Evol.">
        <title>Insights into the evolution of the New World diploid cottons (Gossypium, subgenus Houzingenia) based on genome sequencing.</title>
        <authorList>
            <person name="Grover C.E."/>
            <person name="Arick M.A. 2nd"/>
            <person name="Thrash A."/>
            <person name="Conover J.L."/>
            <person name="Sanders W.S."/>
            <person name="Peterson D.G."/>
            <person name="Frelichowski J.E."/>
            <person name="Scheffler J.A."/>
            <person name="Scheffler B.E."/>
            <person name="Wendel J.F."/>
        </authorList>
    </citation>
    <scope>NUCLEOTIDE SEQUENCE [LARGE SCALE GENOMIC DNA]</scope>
    <source>
        <strain evidence="1">27</strain>
        <tissue evidence="1">Leaf</tissue>
    </source>
</reference>
<name>A0A7J8S8H6_GOSDV</name>